<feature type="region of interest" description="Disordered" evidence="1">
    <location>
        <begin position="230"/>
        <end position="259"/>
    </location>
</feature>
<reference evidence="3" key="1">
    <citation type="journal article" date="2019" name="Int. J. Syst. Evol. Microbiol.">
        <title>The Global Catalogue of Microorganisms (GCM) 10K type strain sequencing project: providing services to taxonomists for standard genome sequencing and annotation.</title>
        <authorList>
            <consortium name="The Broad Institute Genomics Platform"/>
            <consortium name="The Broad Institute Genome Sequencing Center for Infectious Disease"/>
            <person name="Wu L."/>
            <person name="Ma J."/>
        </authorList>
    </citation>
    <scope>NUCLEOTIDE SEQUENCE [LARGE SCALE GENOMIC DNA]</scope>
    <source>
        <strain evidence="3">CGMCC 1.12851</strain>
    </source>
</reference>
<sequence>MGANNLVILSGMAVLLTACEFKDGRNVQDTVFTGTLAESCGEDCLFWSETDQSRGAIGRDGLRVYIEPSFGQFDFRFEIVPQPRGCVTIWPDEDISEDKDYCAHYLVRMRKQLSQGRQSGVAAQFEDFNFVLPQEGARELLGVADKLSDAWVGSPSGTIDGTTIAYELTKRGKTRSMISNDSLDTDHRNPAAWIGAELHRFALAYGPTGQIPRLYDWHSYDNEDGRFPCNNPGFNVPDPDGFGTGDDACARSLTDEPSR</sequence>
<proteinExistence type="predicted"/>
<dbReference type="Proteomes" id="UP000614261">
    <property type="component" value="Unassembled WGS sequence"/>
</dbReference>
<evidence type="ECO:0000256" key="1">
    <source>
        <dbReference type="SAM" id="MobiDB-lite"/>
    </source>
</evidence>
<accession>A0ABQ1J8E7</accession>
<name>A0ABQ1J8E7_9SPHN</name>
<evidence type="ECO:0000313" key="3">
    <source>
        <dbReference type="Proteomes" id="UP000614261"/>
    </source>
</evidence>
<keyword evidence="3" id="KW-1185">Reference proteome</keyword>
<dbReference type="RefSeq" id="WP_188513647.1">
    <property type="nucleotide sequence ID" value="NZ_BMGD01000002.1"/>
</dbReference>
<evidence type="ECO:0000313" key="2">
    <source>
        <dbReference type="EMBL" id="GGB60299.1"/>
    </source>
</evidence>
<protein>
    <submittedName>
        <fullName evidence="2">Uncharacterized protein</fullName>
    </submittedName>
</protein>
<comment type="caution">
    <text evidence="2">The sequence shown here is derived from an EMBL/GenBank/DDBJ whole genome shotgun (WGS) entry which is preliminary data.</text>
</comment>
<dbReference type="EMBL" id="BMGD01000002">
    <property type="protein sequence ID" value="GGB60299.1"/>
    <property type="molecule type" value="Genomic_DNA"/>
</dbReference>
<gene>
    <name evidence="2" type="ORF">GCM10010833_13960</name>
</gene>
<organism evidence="2 3">
    <name type="scientific">Blastomonas aquatica</name>
    <dbReference type="NCBI Taxonomy" id="1510276"/>
    <lineage>
        <taxon>Bacteria</taxon>
        <taxon>Pseudomonadati</taxon>
        <taxon>Pseudomonadota</taxon>
        <taxon>Alphaproteobacteria</taxon>
        <taxon>Sphingomonadales</taxon>
        <taxon>Sphingomonadaceae</taxon>
        <taxon>Blastomonas</taxon>
    </lineage>
</organism>